<dbReference type="SMART" id="SM00849">
    <property type="entry name" value="Lactamase_B"/>
    <property type="match status" value="1"/>
</dbReference>
<dbReference type="EMBL" id="FMXP01000024">
    <property type="protein sequence ID" value="SDB34666.1"/>
    <property type="molecule type" value="Genomic_DNA"/>
</dbReference>
<dbReference type="eggNOG" id="COG0491">
    <property type="taxonomic scope" value="Bacteria"/>
</dbReference>
<name>A0A1G6CP55_9STRE</name>
<dbReference type="AlphaFoldDB" id="A0A1G6CP55"/>
<gene>
    <name evidence="2" type="ORF">SAMN02910293_01714</name>
</gene>
<sequence length="239" mass="27065">MRLYNVGNRIVNTYVYETAAGYIMIDTGYEASLASVERKLKQHQIKLSDLNYLFLTHAHDDHAGFLNELLGKVPHLKVMVSAKARPTLKRGQHSFEGGCSGYLAWFFCKAMGFVGKAKHVFPVIEDKYDQRLIEITEANKAELEKILEGEILFTPGHTSDSISLKLGQKIFCGDAAMNGLPSLNRITIWLENKEQFQQSWDLMLAQKADDIYPAHGKPFKISDLVKYKDKIAKVKSLRL</sequence>
<reference evidence="2 3" key="1">
    <citation type="submission" date="2016-10" db="EMBL/GenBank/DDBJ databases">
        <authorList>
            <person name="de Groot N.N."/>
        </authorList>
    </citation>
    <scope>NUCLEOTIDE SEQUENCE [LARGE SCALE GENOMIC DNA]</scope>
    <source>
        <strain evidence="2 3">A-4</strain>
    </source>
</reference>
<keyword evidence="3" id="KW-1185">Reference proteome</keyword>
<evidence type="ECO:0000313" key="3">
    <source>
        <dbReference type="Proteomes" id="UP000182508"/>
    </source>
</evidence>
<dbReference type="PANTHER" id="PTHR42951">
    <property type="entry name" value="METALLO-BETA-LACTAMASE DOMAIN-CONTAINING"/>
    <property type="match status" value="1"/>
</dbReference>
<dbReference type="InterPro" id="IPR001279">
    <property type="entry name" value="Metallo-B-lactamas"/>
</dbReference>
<dbReference type="SUPFAM" id="SSF56281">
    <property type="entry name" value="Metallo-hydrolase/oxidoreductase"/>
    <property type="match status" value="1"/>
</dbReference>
<evidence type="ECO:0000259" key="1">
    <source>
        <dbReference type="SMART" id="SM00849"/>
    </source>
</evidence>
<dbReference type="Gene3D" id="3.60.15.10">
    <property type="entry name" value="Ribonuclease Z/Hydroxyacylglutathione hydrolase-like"/>
    <property type="match status" value="1"/>
</dbReference>
<dbReference type="RefSeq" id="WP_018164250.1">
    <property type="nucleotide sequence ID" value="NZ_FMXP01000024.1"/>
</dbReference>
<dbReference type="InterPro" id="IPR036866">
    <property type="entry name" value="RibonucZ/Hydroxyglut_hydro"/>
</dbReference>
<feature type="domain" description="Metallo-beta-lactamase" evidence="1">
    <location>
        <begin position="10"/>
        <end position="215"/>
    </location>
</feature>
<dbReference type="Proteomes" id="UP000182508">
    <property type="component" value="Unassembled WGS sequence"/>
</dbReference>
<dbReference type="STRING" id="439219.SAMN02910293_01714"/>
<dbReference type="InterPro" id="IPR050855">
    <property type="entry name" value="NDM-1-like"/>
</dbReference>
<proteinExistence type="predicted"/>
<accession>A0A1G6CP55</accession>
<evidence type="ECO:0000313" key="2">
    <source>
        <dbReference type="EMBL" id="SDB34666.1"/>
    </source>
</evidence>
<protein>
    <submittedName>
        <fullName evidence="2">Glyoxylase, beta-lactamase superfamily II</fullName>
    </submittedName>
</protein>
<organism evidence="2 3">
    <name type="scientific">Streptococcus henryi</name>
    <dbReference type="NCBI Taxonomy" id="439219"/>
    <lineage>
        <taxon>Bacteria</taxon>
        <taxon>Bacillati</taxon>
        <taxon>Bacillota</taxon>
        <taxon>Bacilli</taxon>
        <taxon>Lactobacillales</taxon>
        <taxon>Streptococcaceae</taxon>
        <taxon>Streptococcus</taxon>
    </lineage>
</organism>
<dbReference type="Pfam" id="PF00753">
    <property type="entry name" value="Lactamase_B"/>
    <property type="match status" value="1"/>
</dbReference>
<dbReference type="PANTHER" id="PTHR42951:SF17">
    <property type="entry name" value="METALLO-BETA-LACTAMASE DOMAIN-CONTAINING PROTEIN"/>
    <property type="match status" value="1"/>
</dbReference>